<dbReference type="OrthoDB" id="465586at2"/>
<dbReference type="EMBL" id="CP003630">
    <property type="protein sequence ID" value="AFZ18402.1"/>
    <property type="molecule type" value="Genomic_DNA"/>
</dbReference>
<keyword evidence="3" id="KW-1185">Reference proteome</keyword>
<evidence type="ECO:0000313" key="2">
    <source>
        <dbReference type="EMBL" id="AFZ18402.1"/>
    </source>
</evidence>
<dbReference type="STRING" id="1173027.Mic7113_2610"/>
<sequence length="78" mass="9474">MSLESLQQFYQRVLEDPALQERVRRATSQESLVRLMVRLGQENGYDFTVEEVRQRMEEEWIKYEIRYPIENLLNLPVL</sequence>
<evidence type="ECO:0000313" key="3">
    <source>
        <dbReference type="Proteomes" id="UP000010471"/>
    </source>
</evidence>
<protein>
    <submittedName>
        <fullName evidence="2">Bacteriocin propeptide, TIGR03798 family</fullName>
    </submittedName>
</protein>
<dbReference type="NCBIfam" id="TIGR03798">
    <property type="entry name" value="leader_Nif11"/>
    <property type="match status" value="1"/>
</dbReference>
<organism evidence="2 3">
    <name type="scientific">Allocoleopsis franciscana PCC 7113</name>
    <dbReference type="NCBI Taxonomy" id="1173027"/>
    <lineage>
        <taxon>Bacteria</taxon>
        <taxon>Bacillati</taxon>
        <taxon>Cyanobacteriota</taxon>
        <taxon>Cyanophyceae</taxon>
        <taxon>Coleofasciculales</taxon>
        <taxon>Coleofasciculaceae</taxon>
        <taxon>Allocoleopsis</taxon>
        <taxon>Allocoleopsis franciscana</taxon>
    </lineage>
</organism>
<dbReference type="Pfam" id="PF07862">
    <property type="entry name" value="Nif11"/>
    <property type="match status" value="1"/>
</dbReference>
<dbReference type="AlphaFoldDB" id="K9WFU0"/>
<accession>K9WFU0</accession>
<dbReference type="InterPro" id="IPR012903">
    <property type="entry name" value="Nif11"/>
</dbReference>
<name>K9WFU0_9CYAN</name>
<dbReference type="InterPro" id="IPR022516">
    <property type="entry name" value="CHP03798_Ocin"/>
</dbReference>
<dbReference type="KEGG" id="mic:Mic7113_2610"/>
<reference evidence="2 3" key="1">
    <citation type="submission" date="2012-06" db="EMBL/GenBank/DDBJ databases">
        <title>Finished chromosome of genome of Microcoleus sp. PCC 7113.</title>
        <authorList>
            <consortium name="US DOE Joint Genome Institute"/>
            <person name="Gugger M."/>
            <person name="Coursin T."/>
            <person name="Rippka R."/>
            <person name="Tandeau De Marsac N."/>
            <person name="Huntemann M."/>
            <person name="Wei C.-L."/>
            <person name="Han J."/>
            <person name="Detter J.C."/>
            <person name="Han C."/>
            <person name="Tapia R."/>
            <person name="Chen A."/>
            <person name="Kyrpides N."/>
            <person name="Mavromatis K."/>
            <person name="Markowitz V."/>
            <person name="Szeto E."/>
            <person name="Ivanova N."/>
            <person name="Pagani I."/>
            <person name="Pati A."/>
            <person name="Goodwin L."/>
            <person name="Nordberg H.P."/>
            <person name="Cantor M.N."/>
            <person name="Hua S.X."/>
            <person name="Woyke T."/>
            <person name="Kerfeld C.A."/>
        </authorList>
    </citation>
    <scope>NUCLEOTIDE SEQUENCE [LARGE SCALE GENOMIC DNA]</scope>
    <source>
        <strain evidence="2 3">PCC 7113</strain>
    </source>
</reference>
<proteinExistence type="predicted"/>
<dbReference type="Proteomes" id="UP000010471">
    <property type="component" value="Chromosome"/>
</dbReference>
<gene>
    <name evidence="2" type="ORF">Mic7113_2610</name>
</gene>
<dbReference type="HOGENOM" id="CLU_192209_0_0_3"/>
<feature type="domain" description="Nif11" evidence="1">
    <location>
        <begin position="1"/>
        <end position="51"/>
    </location>
</feature>
<dbReference type="RefSeq" id="WP_015182551.1">
    <property type="nucleotide sequence ID" value="NC_019738.1"/>
</dbReference>
<evidence type="ECO:0000259" key="1">
    <source>
        <dbReference type="Pfam" id="PF07862"/>
    </source>
</evidence>